<dbReference type="OrthoDB" id="6022300at2759"/>
<feature type="compositionally biased region" description="Polar residues" evidence="2">
    <location>
        <begin position="234"/>
        <end position="256"/>
    </location>
</feature>
<protein>
    <submittedName>
        <fullName evidence="4">Par domain</fullName>
    </submittedName>
</protein>
<feature type="domain" description="BZIP" evidence="3">
    <location>
        <begin position="332"/>
        <end position="391"/>
    </location>
</feature>
<organism evidence="4 5">
    <name type="scientific">Schistosoma japonicum</name>
    <name type="common">Blood fluke</name>
    <dbReference type="NCBI Taxonomy" id="6182"/>
    <lineage>
        <taxon>Eukaryota</taxon>
        <taxon>Metazoa</taxon>
        <taxon>Spiralia</taxon>
        <taxon>Lophotrochozoa</taxon>
        <taxon>Platyhelminthes</taxon>
        <taxon>Trematoda</taxon>
        <taxon>Digenea</taxon>
        <taxon>Strigeidida</taxon>
        <taxon>Schistosomatoidea</taxon>
        <taxon>Schistosomatidae</taxon>
        <taxon>Schistosoma</taxon>
    </lineage>
</organism>
<name>A0A4Z2DG39_SCHJA</name>
<dbReference type="GO" id="GO:0007623">
    <property type="term" value="P:circadian rhythm"/>
    <property type="evidence" value="ECO:0007669"/>
    <property type="project" value="TreeGrafter"/>
</dbReference>
<dbReference type="SUPFAM" id="SSF57959">
    <property type="entry name" value="Leucine zipper domain"/>
    <property type="match status" value="1"/>
</dbReference>
<keyword evidence="5" id="KW-1185">Reference proteome</keyword>
<evidence type="ECO:0000259" key="3">
    <source>
        <dbReference type="PROSITE" id="PS50217"/>
    </source>
</evidence>
<dbReference type="PANTHER" id="PTHR15284">
    <property type="entry name" value="NUCLEAR FACTOR INTERLEUKIN-3-REGULATED PROTEIN"/>
    <property type="match status" value="1"/>
</dbReference>
<dbReference type="InterPro" id="IPR047229">
    <property type="entry name" value="NFIL3-like"/>
</dbReference>
<feature type="compositionally biased region" description="Polar residues" evidence="2">
    <location>
        <begin position="208"/>
        <end position="219"/>
    </location>
</feature>
<dbReference type="Gene3D" id="1.20.5.170">
    <property type="match status" value="1"/>
</dbReference>
<gene>
    <name evidence="4" type="ORF">EWB00_001555</name>
</gene>
<feature type="region of interest" description="Disordered" evidence="2">
    <location>
        <begin position="184"/>
        <end position="256"/>
    </location>
</feature>
<dbReference type="GO" id="GO:0003677">
    <property type="term" value="F:DNA binding"/>
    <property type="evidence" value="ECO:0007669"/>
    <property type="project" value="InterPro"/>
</dbReference>
<dbReference type="AlphaFoldDB" id="A0A4Z2DG39"/>
<dbReference type="CDD" id="cd14695">
    <property type="entry name" value="bZIP_HLF"/>
    <property type="match status" value="1"/>
</dbReference>
<dbReference type="PANTHER" id="PTHR15284:SF0">
    <property type="entry name" value="GH23983P"/>
    <property type="match status" value="1"/>
</dbReference>
<feature type="compositionally biased region" description="Basic residues" evidence="2">
    <location>
        <begin position="61"/>
        <end position="71"/>
    </location>
</feature>
<reference evidence="4 5" key="1">
    <citation type="submission" date="2019-03" db="EMBL/GenBank/DDBJ databases">
        <title>An improved genome assembly of the fluke Schistosoma japonicum.</title>
        <authorList>
            <person name="Hu W."/>
            <person name="Luo F."/>
            <person name="Yin M."/>
            <person name="Mo X."/>
            <person name="Sun C."/>
            <person name="Wu Q."/>
            <person name="Zhu B."/>
            <person name="Xiang M."/>
            <person name="Wang J."/>
            <person name="Wang Y."/>
            <person name="Zhang T."/>
            <person name="Xu B."/>
            <person name="Zheng H."/>
            <person name="Feng Z."/>
        </authorList>
    </citation>
    <scope>NUCLEOTIDE SEQUENCE [LARGE SCALE GENOMIC DNA]</scope>
    <source>
        <strain evidence="4">HuSjv2</strain>
        <tissue evidence="4">Worms</tissue>
    </source>
</reference>
<dbReference type="SMART" id="SM00338">
    <property type="entry name" value="BRLZ"/>
    <property type="match status" value="1"/>
</dbReference>
<feature type="region of interest" description="Disordered" evidence="2">
    <location>
        <begin position="50"/>
        <end position="119"/>
    </location>
</feature>
<feature type="compositionally biased region" description="Basic and acidic residues" evidence="2">
    <location>
        <begin position="188"/>
        <end position="198"/>
    </location>
</feature>
<dbReference type="InterPro" id="IPR004827">
    <property type="entry name" value="bZIP"/>
</dbReference>
<dbReference type="STRING" id="6182.A0A4Z2DG39"/>
<feature type="coiled-coil region" evidence="1">
    <location>
        <begin position="364"/>
        <end position="400"/>
    </location>
</feature>
<dbReference type="InterPro" id="IPR046347">
    <property type="entry name" value="bZIP_sf"/>
</dbReference>
<comment type="caution">
    <text evidence="4">The sequence shown here is derived from an EMBL/GenBank/DDBJ whole genome shotgun (WGS) entry which is preliminary data.</text>
</comment>
<feature type="compositionally biased region" description="Basic and acidic residues" evidence="2">
    <location>
        <begin position="81"/>
        <end position="99"/>
    </location>
</feature>
<evidence type="ECO:0000256" key="2">
    <source>
        <dbReference type="SAM" id="MobiDB-lite"/>
    </source>
</evidence>
<evidence type="ECO:0000313" key="5">
    <source>
        <dbReference type="Proteomes" id="UP000311919"/>
    </source>
</evidence>
<proteinExistence type="predicted"/>
<dbReference type="GO" id="GO:0003700">
    <property type="term" value="F:DNA-binding transcription factor activity"/>
    <property type="evidence" value="ECO:0007669"/>
    <property type="project" value="InterPro"/>
</dbReference>
<evidence type="ECO:0000313" key="4">
    <source>
        <dbReference type="EMBL" id="TNN15210.1"/>
    </source>
</evidence>
<evidence type="ECO:0000256" key="1">
    <source>
        <dbReference type="SAM" id="Coils"/>
    </source>
</evidence>
<dbReference type="PROSITE" id="PS50217">
    <property type="entry name" value="BZIP"/>
    <property type="match status" value="1"/>
</dbReference>
<dbReference type="EMBL" id="SKCS01000153">
    <property type="protein sequence ID" value="TNN15210.1"/>
    <property type="molecule type" value="Genomic_DNA"/>
</dbReference>
<dbReference type="Pfam" id="PF07716">
    <property type="entry name" value="bZIP_2"/>
    <property type="match status" value="1"/>
</dbReference>
<dbReference type="Proteomes" id="UP000311919">
    <property type="component" value="Unassembled WGS sequence"/>
</dbReference>
<dbReference type="GO" id="GO:0005634">
    <property type="term" value="C:nucleus"/>
    <property type="evidence" value="ECO:0007669"/>
    <property type="project" value="TreeGrafter"/>
</dbReference>
<keyword evidence="1" id="KW-0175">Coiled coil</keyword>
<sequence>MFSSWTTIDTVASSLLSSDTFSQTSQDDDDKPLDLTLKSATMTKSVELIKSKLDSENSKISSRRKSNRTRRQVQSINERTSTSEKLRESNHKSRIDHQSESISSSTSTKNGMESCPNNWIADIPDLLQLSESNQKRQKSTTMTTANRRPFKTFGNTVPSISREFLLKSSTLIDPLLLASSIENDNQEDGSKSVEHVEQKIITPPDSPTPTNSIPMTSEKNSTRKSMIKTKPRRSQSASAIAPSNQTEKNDDSNQQTAVVDTLSTTKSLETLRKIDKNIDLPTTTQPITSISSTPSCYSSYSELIDTNNSINTTDCNPRMRRFPEMTPSEVKDKAYWEKRVKNNEAARRSRRARKTKELSLKKYADNLEKVNMKLIEEIELLKAEILHLKAEKEAEKLNCK</sequence>
<accession>A0A4Z2DG39</accession>